<dbReference type="STRING" id="1565605.PG1C_02515"/>
<reference evidence="1 2" key="1">
    <citation type="journal article" date="2015" name="Genome Announc.">
        <title>Complete Genome Sequence of a Novel Bacterium within the Family Rhodocyclaceae That Degrades Polycyclic Aromatic Hydrocarbons.</title>
        <authorList>
            <person name="Singleton D.R."/>
            <person name="Dickey A.N."/>
            <person name="Scholl E.H."/>
            <person name="Wright F.A."/>
            <person name="Aitken M.D."/>
        </authorList>
    </citation>
    <scope>NUCLEOTIDE SEQUENCE [LARGE SCALE GENOMIC DNA]</scope>
    <source>
        <strain evidence="2">PG1-Ca6</strain>
    </source>
</reference>
<keyword evidence="2" id="KW-1185">Reference proteome</keyword>
<dbReference type="EMBL" id="CP010554">
    <property type="protein sequence ID" value="AJP47639.1"/>
    <property type="molecule type" value="Genomic_DNA"/>
</dbReference>
<organism evidence="1 2">
    <name type="scientific">Rugosibacter aromaticivorans</name>
    <dbReference type="NCBI Taxonomy" id="1565605"/>
    <lineage>
        <taxon>Bacteria</taxon>
        <taxon>Pseudomonadati</taxon>
        <taxon>Pseudomonadota</taxon>
        <taxon>Betaproteobacteria</taxon>
        <taxon>Nitrosomonadales</taxon>
        <taxon>Sterolibacteriaceae</taxon>
        <taxon>Rugosibacter</taxon>
    </lineage>
</organism>
<dbReference type="KEGG" id="rbu:PG1C_02515"/>
<gene>
    <name evidence="1" type="ORF">PG1C_02515</name>
</gene>
<dbReference type="PATRIC" id="fig|1565605.3.peg.528"/>
<name>A0A0C5J7P2_9PROT</name>
<dbReference type="HOGENOM" id="CLU_2495771_0_0_4"/>
<sequence length="86" mass="9356">MASCGRRWARASVPPLSALPRFNGKLFKPPAVGAMVLPRAVITLLIEGAKADWTDVEPALFGTLLERALDPQERRAPLSSGWCCPR</sequence>
<evidence type="ECO:0000313" key="1">
    <source>
        <dbReference type="EMBL" id="AJP47639.1"/>
    </source>
</evidence>
<proteinExistence type="predicted"/>
<dbReference type="AlphaFoldDB" id="A0A0C5J7P2"/>
<evidence type="ECO:0000313" key="2">
    <source>
        <dbReference type="Proteomes" id="UP000061603"/>
    </source>
</evidence>
<protein>
    <submittedName>
        <fullName evidence="1">Uncharacterized protein</fullName>
    </submittedName>
</protein>
<accession>A0A0C5J7P2</accession>
<dbReference type="Proteomes" id="UP000061603">
    <property type="component" value="Chromosome"/>
</dbReference>